<keyword evidence="3" id="KW-0378">Hydrolase</keyword>
<evidence type="ECO:0000256" key="1">
    <source>
        <dbReference type="ARBA" id="ARBA00006538"/>
    </source>
</evidence>
<dbReference type="CDD" id="cd03445">
    <property type="entry name" value="Thioesterase_II_repeat2"/>
    <property type="match status" value="1"/>
</dbReference>
<dbReference type="GO" id="GO:0047617">
    <property type="term" value="F:fatty acyl-CoA hydrolase activity"/>
    <property type="evidence" value="ECO:0007669"/>
    <property type="project" value="UniProtKB-EC"/>
</dbReference>
<dbReference type="InterPro" id="IPR042171">
    <property type="entry name" value="Acyl-CoA_hotdog"/>
</dbReference>
<evidence type="ECO:0000313" key="12">
    <source>
        <dbReference type="Proteomes" id="UP000320146"/>
    </source>
</evidence>
<proteinExistence type="inferred from homology"/>
<dbReference type="EMBL" id="SHBL01000033">
    <property type="protein sequence ID" value="RZO23494.1"/>
    <property type="molecule type" value="Genomic_DNA"/>
</dbReference>
<dbReference type="SUPFAM" id="SSF54637">
    <property type="entry name" value="Thioesterase/thiol ester dehydrase-isomerase"/>
    <property type="match status" value="2"/>
</dbReference>
<dbReference type="InterPro" id="IPR025652">
    <property type="entry name" value="TesB_C"/>
</dbReference>
<sequence>MTQAFQDTLEKFELEQLDTYLFRYSGKNAGIQRIYGGQVISQAYLAANLTIEEDKHLHSLHAYFLRPGIKKQPVLYSVDPIRNGMSFSTRTVKAIQNNETIFSMSLSFQKDEEGLSHSIEMPDVPPPEELKDEIELRKDNIDLVPEELREYFTRERECSVKPVEWQDVFNPQKLSPRRSMWMKPTGKLPKDRDIQNAFLAYISDAGILAAALFPHGITYMSPKIMIASLDHTMWFHKPDFEFNDWVLYTMDSPYSGNSRGLGRGTFFTRDGEVIASVAQEGLLRTKTR</sequence>
<evidence type="ECO:0000256" key="7">
    <source>
        <dbReference type="ARBA" id="ARBA00071120"/>
    </source>
</evidence>
<evidence type="ECO:0000256" key="4">
    <source>
        <dbReference type="ARBA" id="ARBA00023098"/>
    </source>
</evidence>
<keyword evidence="4" id="KW-0443">Lipid metabolism</keyword>
<dbReference type="FunFam" id="2.40.160.210:FF:000001">
    <property type="entry name" value="Acyl-CoA thioesterase II"/>
    <property type="match status" value="1"/>
</dbReference>
<dbReference type="InterPro" id="IPR003703">
    <property type="entry name" value="Acyl_CoA_thio"/>
</dbReference>
<dbReference type="InterPro" id="IPR049449">
    <property type="entry name" value="TesB_ACOT8-like_N"/>
</dbReference>
<organism evidence="11 12">
    <name type="scientific">SAR86 cluster bacterium</name>
    <dbReference type="NCBI Taxonomy" id="2030880"/>
    <lineage>
        <taxon>Bacteria</taxon>
        <taxon>Pseudomonadati</taxon>
        <taxon>Pseudomonadota</taxon>
        <taxon>Gammaproteobacteria</taxon>
        <taxon>SAR86 cluster</taxon>
    </lineage>
</organism>
<dbReference type="GO" id="GO:0006637">
    <property type="term" value="P:acyl-CoA metabolic process"/>
    <property type="evidence" value="ECO:0007669"/>
    <property type="project" value="InterPro"/>
</dbReference>
<dbReference type="InterPro" id="IPR029069">
    <property type="entry name" value="HotDog_dom_sf"/>
</dbReference>
<evidence type="ECO:0000256" key="5">
    <source>
        <dbReference type="ARBA" id="ARBA00038894"/>
    </source>
</evidence>
<comment type="similarity">
    <text evidence="1">Belongs to the C/M/P thioester hydrolase family.</text>
</comment>
<dbReference type="CDD" id="cd03444">
    <property type="entry name" value="Thioesterase_II_repeat1"/>
    <property type="match status" value="1"/>
</dbReference>
<comment type="catalytic activity">
    <reaction evidence="6">
        <text>a fatty acyl-CoA + H2O = a fatty acid + CoA + H(+)</text>
        <dbReference type="Rhea" id="RHEA:16781"/>
        <dbReference type="ChEBI" id="CHEBI:15377"/>
        <dbReference type="ChEBI" id="CHEBI:15378"/>
        <dbReference type="ChEBI" id="CHEBI:28868"/>
        <dbReference type="ChEBI" id="CHEBI:57287"/>
        <dbReference type="ChEBI" id="CHEBI:77636"/>
        <dbReference type="EC" id="3.1.2.20"/>
    </reaction>
    <physiologicalReaction direction="left-to-right" evidence="6">
        <dbReference type="Rhea" id="RHEA:16782"/>
    </physiologicalReaction>
</comment>
<feature type="domain" description="Acyl-CoA thioesterase-like N-terminal HotDog" evidence="10">
    <location>
        <begin position="31"/>
        <end position="109"/>
    </location>
</feature>
<evidence type="ECO:0000259" key="10">
    <source>
        <dbReference type="Pfam" id="PF13622"/>
    </source>
</evidence>
<comment type="subunit">
    <text evidence="2">Homotetramer.</text>
</comment>
<gene>
    <name evidence="11" type="ORF">EVA99_03590</name>
</gene>
<feature type="domain" description="Acyl-CoA thioesterase 2 C-terminal" evidence="9">
    <location>
        <begin position="149"/>
        <end position="282"/>
    </location>
</feature>
<dbReference type="Pfam" id="PF02551">
    <property type="entry name" value="Acyl_CoA_thio"/>
    <property type="match status" value="1"/>
</dbReference>
<dbReference type="EC" id="3.1.2.20" evidence="5"/>
<dbReference type="GO" id="GO:0009062">
    <property type="term" value="P:fatty acid catabolic process"/>
    <property type="evidence" value="ECO:0007669"/>
    <property type="project" value="TreeGrafter"/>
</dbReference>
<dbReference type="PANTHER" id="PTHR11066">
    <property type="entry name" value="ACYL-COA THIOESTERASE"/>
    <property type="match status" value="1"/>
</dbReference>
<evidence type="ECO:0000313" key="11">
    <source>
        <dbReference type="EMBL" id="RZO23494.1"/>
    </source>
</evidence>
<evidence type="ECO:0000256" key="2">
    <source>
        <dbReference type="ARBA" id="ARBA00011881"/>
    </source>
</evidence>
<dbReference type="Pfam" id="PF13622">
    <property type="entry name" value="4HBT_3"/>
    <property type="match status" value="1"/>
</dbReference>
<evidence type="ECO:0000256" key="6">
    <source>
        <dbReference type="ARBA" id="ARBA00050943"/>
    </source>
</evidence>
<evidence type="ECO:0000256" key="3">
    <source>
        <dbReference type="ARBA" id="ARBA00022801"/>
    </source>
</evidence>
<accession>A0A520MQK7</accession>
<evidence type="ECO:0000259" key="9">
    <source>
        <dbReference type="Pfam" id="PF02551"/>
    </source>
</evidence>
<dbReference type="Gene3D" id="2.40.160.210">
    <property type="entry name" value="Acyl-CoA thioesterase, double hotdog domain"/>
    <property type="match status" value="1"/>
</dbReference>
<dbReference type="GO" id="GO:0005829">
    <property type="term" value="C:cytosol"/>
    <property type="evidence" value="ECO:0007669"/>
    <property type="project" value="TreeGrafter"/>
</dbReference>
<dbReference type="Proteomes" id="UP000320146">
    <property type="component" value="Unassembled WGS sequence"/>
</dbReference>
<name>A0A520MQK7_9GAMM</name>
<reference evidence="11 12" key="1">
    <citation type="submission" date="2019-02" db="EMBL/GenBank/DDBJ databases">
        <title>Prokaryotic population dynamics and viral predation in marine succession experiment using metagenomics: the confinement effect.</title>
        <authorList>
            <person name="Haro-Moreno J.M."/>
            <person name="Rodriguez-Valera F."/>
            <person name="Lopez-Perez M."/>
        </authorList>
    </citation>
    <scope>NUCLEOTIDE SEQUENCE [LARGE SCALE GENOMIC DNA]</scope>
    <source>
        <strain evidence="11">MED-G166</strain>
    </source>
</reference>
<protein>
    <recommendedName>
        <fullName evidence="7">Acyl-CoA thioesterase 2</fullName>
        <ecNumber evidence="5">3.1.2.20</ecNumber>
    </recommendedName>
    <alternativeName>
        <fullName evidence="8">Thioesterase II</fullName>
    </alternativeName>
</protein>
<evidence type="ECO:0000256" key="8">
    <source>
        <dbReference type="ARBA" id="ARBA00079653"/>
    </source>
</evidence>
<dbReference type="PANTHER" id="PTHR11066:SF34">
    <property type="entry name" value="ACYL-COENZYME A THIOESTERASE 8"/>
    <property type="match status" value="1"/>
</dbReference>
<dbReference type="AlphaFoldDB" id="A0A520MQK7"/>
<comment type="caution">
    <text evidence="11">The sequence shown here is derived from an EMBL/GenBank/DDBJ whole genome shotgun (WGS) entry which is preliminary data.</text>
</comment>